<sequence length="71" mass="7627">MGMAHHVGSLDRVSGKGVSPQRLGVRDSLSSSTPTEGLRHLAENGRHERITQNSCCAKRTKSCPPVEKTSV</sequence>
<comment type="caution">
    <text evidence="2">The sequence shown here is derived from an EMBL/GenBank/DDBJ whole genome shotgun (WGS) entry which is preliminary data.</text>
</comment>
<evidence type="ECO:0000256" key="1">
    <source>
        <dbReference type="SAM" id="MobiDB-lite"/>
    </source>
</evidence>
<keyword evidence="3" id="KW-1185">Reference proteome</keyword>
<feature type="region of interest" description="Disordered" evidence="1">
    <location>
        <begin position="1"/>
        <end position="71"/>
    </location>
</feature>
<organism evidence="2 3">
    <name type="scientific">Trifolium medium</name>
    <dbReference type="NCBI Taxonomy" id="97028"/>
    <lineage>
        <taxon>Eukaryota</taxon>
        <taxon>Viridiplantae</taxon>
        <taxon>Streptophyta</taxon>
        <taxon>Embryophyta</taxon>
        <taxon>Tracheophyta</taxon>
        <taxon>Spermatophyta</taxon>
        <taxon>Magnoliopsida</taxon>
        <taxon>eudicotyledons</taxon>
        <taxon>Gunneridae</taxon>
        <taxon>Pentapetalae</taxon>
        <taxon>rosids</taxon>
        <taxon>fabids</taxon>
        <taxon>Fabales</taxon>
        <taxon>Fabaceae</taxon>
        <taxon>Papilionoideae</taxon>
        <taxon>50 kb inversion clade</taxon>
        <taxon>NPAAA clade</taxon>
        <taxon>Hologalegina</taxon>
        <taxon>IRL clade</taxon>
        <taxon>Trifolieae</taxon>
        <taxon>Trifolium</taxon>
    </lineage>
</organism>
<proteinExistence type="predicted"/>
<dbReference type="EMBL" id="LXQA010499974">
    <property type="protein sequence ID" value="MCI55671.1"/>
    <property type="molecule type" value="Genomic_DNA"/>
</dbReference>
<feature type="compositionally biased region" description="Basic and acidic residues" evidence="1">
    <location>
        <begin position="37"/>
        <end position="50"/>
    </location>
</feature>
<evidence type="ECO:0000313" key="2">
    <source>
        <dbReference type="EMBL" id="MCI55671.1"/>
    </source>
</evidence>
<reference evidence="2 3" key="1">
    <citation type="journal article" date="2018" name="Front. Plant Sci.">
        <title>Red Clover (Trifolium pratense) and Zigzag Clover (T. medium) - A Picture of Genomic Similarities and Differences.</title>
        <authorList>
            <person name="Dluhosova J."/>
            <person name="Istvanek J."/>
            <person name="Nedelnik J."/>
            <person name="Repkova J."/>
        </authorList>
    </citation>
    <scope>NUCLEOTIDE SEQUENCE [LARGE SCALE GENOMIC DNA]</scope>
    <source>
        <strain evidence="3">cv. 10/8</strain>
        <tissue evidence="2">Leaf</tissue>
    </source>
</reference>
<feature type="non-terminal residue" evidence="2">
    <location>
        <position position="71"/>
    </location>
</feature>
<dbReference type="Proteomes" id="UP000265520">
    <property type="component" value="Unassembled WGS sequence"/>
</dbReference>
<name>A0A392T3H4_9FABA</name>
<accession>A0A392T3H4</accession>
<evidence type="ECO:0000313" key="3">
    <source>
        <dbReference type="Proteomes" id="UP000265520"/>
    </source>
</evidence>
<protein>
    <submittedName>
        <fullName evidence="2">Uncharacterized protein</fullName>
    </submittedName>
</protein>
<dbReference type="AlphaFoldDB" id="A0A392T3H4"/>